<comment type="function">
    <text evidence="6">Choline transporter.</text>
</comment>
<feature type="transmembrane region" description="Helical" evidence="6">
    <location>
        <begin position="60"/>
        <end position="80"/>
    </location>
</feature>
<evidence type="ECO:0000256" key="5">
    <source>
        <dbReference type="ARBA" id="ARBA00023136"/>
    </source>
</evidence>
<dbReference type="Gramene" id="KZM99148">
    <property type="protein sequence ID" value="KZM99148"/>
    <property type="gene ID" value="DCAR_013490"/>
</dbReference>
<keyword evidence="3 6" id="KW-0812">Transmembrane</keyword>
<dbReference type="Proteomes" id="UP000077755">
    <property type="component" value="Chromosome 4"/>
</dbReference>
<dbReference type="AlphaFoldDB" id="A0A165YR54"/>
<dbReference type="EMBL" id="LNRQ01000004">
    <property type="protein sequence ID" value="KZM99148.1"/>
    <property type="molecule type" value="Genomic_DNA"/>
</dbReference>
<feature type="transmembrane region" description="Helical" evidence="6">
    <location>
        <begin position="161"/>
        <end position="182"/>
    </location>
</feature>
<reference evidence="8" key="2">
    <citation type="submission" date="2022-03" db="EMBL/GenBank/DDBJ databases">
        <title>Draft title - Genomic analysis of global carrot germplasm unveils the trajectory of domestication and the origin of high carotenoid orange carrot.</title>
        <authorList>
            <person name="Iorizzo M."/>
            <person name="Ellison S."/>
            <person name="Senalik D."/>
            <person name="Macko-Podgorni A."/>
            <person name="Grzebelus D."/>
            <person name="Bostan H."/>
            <person name="Rolling W."/>
            <person name="Curaba J."/>
            <person name="Simon P."/>
        </authorList>
    </citation>
    <scope>NUCLEOTIDE SEQUENCE</scope>
    <source>
        <tissue evidence="8">Leaf</tissue>
    </source>
</reference>
<evidence type="ECO:0000313" key="7">
    <source>
        <dbReference type="EMBL" id="KZM99148.1"/>
    </source>
</evidence>
<evidence type="ECO:0000313" key="9">
    <source>
        <dbReference type="Proteomes" id="UP000077755"/>
    </source>
</evidence>
<feature type="transmembrane region" description="Helical" evidence="6">
    <location>
        <begin position="241"/>
        <end position="262"/>
    </location>
</feature>
<keyword evidence="5 6" id="KW-0472">Membrane</keyword>
<dbReference type="KEGG" id="dcr:108219219"/>
<name>A0A165YR54_DAUCS</name>
<keyword evidence="4 6" id="KW-1133">Transmembrane helix</keyword>
<evidence type="ECO:0000256" key="6">
    <source>
        <dbReference type="RuleBase" id="RU368066"/>
    </source>
</evidence>
<dbReference type="PANTHER" id="PTHR12385:SF84">
    <property type="entry name" value="CHOLINE TRANSPORTER-LIKE PROTEIN"/>
    <property type="match status" value="1"/>
</dbReference>
<evidence type="ECO:0000313" key="8">
    <source>
        <dbReference type="EMBL" id="WOG98199.1"/>
    </source>
</evidence>
<dbReference type="PANTHER" id="PTHR12385">
    <property type="entry name" value="CHOLINE TRANSPORTER-LIKE (SLC FAMILY 44)"/>
    <property type="match status" value="1"/>
</dbReference>
<evidence type="ECO:0000256" key="4">
    <source>
        <dbReference type="ARBA" id="ARBA00022989"/>
    </source>
</evidence>
<comment type="similarity">
    <text evidence="2 6">Belongs to the CTL (choline transporter-like) family.</text>
</comment>
<evidence type="ECO:0000256" key="2">
    <source>
        <dbReference type="ARBA" id="ARBA00007168"/>
    </source>
</evidence>
<sequence>MQVRDSNVSQFEMRPPGNFLRKLFQNLFFLQFLLIIVLVIFLTIRGLVSAHSHHFRPQQWYPPILGSVACAGVVSLSWQLMSSYNPSRTMRAAFWISPLLTCAAGILFVAIGSPGSLAAGALAIVSAVIQSIYSCWVNPRLDYSCRVLSTATAFSPANTSVLRFLAILASTLYSCFLVAGIGGASATRSALDKLFIFLILLSLTWTLHIIKNTILVTLSRIKYMQFAVGMDVNTKDALYETLGHLMGTICIGSALLPVLSVVRGSARAISLISGDTDEFLFSCANCYAGVASRLVAHGNRWGFVQVGVYGKNFGQASRDTWELLGRGGLEPVIESDLTSSFCFLCGMAGGSASTLVGGTWSLLIHKSYATEVSIYAFLIGYFMTRVSMAWQQACILAYYVAYAENPQNQRLDPTISSRIKEIQRLQQIQEIQRSQV</sequence>
<feature type="transmembrane region" description="Helical" evidence="6">
    <location>
        <begin position="92"/>
        <end position="111"/>
    </location>
</feature>
<dbReference type="EMBL" id="CP093346">
    <property type="protein sequence ID" value="WOG98199.1"/>
    <property type="molecule type" value="Genomic_DNA"/>
</dbReference>
<dbReference type="GO" id="GO:0022857">
    <property type="term" value="F:transmembrane transporter activity"/>
    <property type="evidence" value="ECO:0007669"/>
    <property type="project" value="UniProtKB-UniRule"/>
</dbReference>
<dbReference type="Pfam" id="PF04515">
    <property type="entry name" value="Choline_transpo"/>
    <property type="match status" value="1"/>
</dbReference>
<feature type="transmembrane region" description="Helical" evidence="6">
    <location>
        <begin position="28"/>
        <end position="48"/>
    </location>
</feature>
<reference evidence="7" key="1">
    <citation type="journal article" date="2016" name="Nat. Genet.">
        <title>A high-quality carrot genome assembly provides new insights into carotenoid accumulation and asterid genome evolution.</title>
        <authorList>
            <person name="Iorizzo M."/>
            <person name="Ellison S."/>
            <person name="Senalik D."/>
            <person name="Zeng P."/>
            <person name="Satapoomin P."/>
            <person name="Huang J."/>
            <person name="Bowman M."/>
            <person name="Iovene M."/>
            <person name="Sanseverino W."/>
            <person name="Cavagnaro P."/>
            <person name="Yildiz M."/>
            <person name="Macko-Podgorni A."/>
            <person name="Moranska E."/>
            <person name="Grzebelus E."/>
            <person name="Grzebelus D."/>
            <person name="Ashrafi H."/>
            <person name="Zheng Z."/>
            <person name="Cheng S."/>
            <person name="Spooner D."/>
            <person name="Van Deynze A."/>
            <person name="Simon P."/>
        </authorList>
    </citation>
    <scope>NUCLEOTIDE SEQUENCE [LARGE SCALE GENOMIC DNA]</scope>
    <source>
        <tissue evidence="7">Leaf</tissue>
    </source>
</reference>
<dbReference type="OrthoDB" id="44736at2759"/>
<evidence type="ECO:0000256" key="1">
    <source>
        <dbReference type="ARBA" id="ARBA00004141"/>
    </source>
</evidence>
<proteinExistence type="inferred from homology"/>
<dbReference type="GO" id="GO:0005886">
    <property type="term" value="C:plasma membrane"/>
    <property type="evidence" value="ECO:0007669"/>
    <property type="project" value="UniProtKB-SubCell"/>
</dbReference>
<evidence type="ECO:0000256" key="3">
    <source>
        <dbReference type="ARBA" id="ARBA00022692"/>
    </source>
</evidence>
<accession>A0A165YR54</accession>
<comment type="subcellular location">
    <subcellularLocation>
        <location evidence="6">Cell membrane</location>
        <topology evidence="6">Multi-pass membrane protein</topology>
    </subcellularLocation>
    <subcellularLocation>
        <location evidence="1">Membrane</location>
        <topology evidence="1">Multi-pass membrane protein</topology>
    </subcellularLocation>
</comment>
<gene>
    <name evidence="7" type="ORF">DCAR_013490</name>
    <name evidence="8" type="ORF">DCAR_0417540</name>
</gene>
<dbReference type="OMA" id="CRIAMAW"/>
<feature type="transmembrane region" description="Helical" evidence="6">
    <location>
        <begin position="118"/>
        <end position="141"/>
    </location>
</feature>
<dbReference type="InterPro" id="IPR007603">
    <property type="entry name" value="Choline_transptr-like"/>
</dbReference>
<feature type="transmembrane region" description="Helical" evidence="6">
    <location>
        <begin position="194"/>
        <end position="221"/>
    </location>
</feature>
<organism evidence="7">
    <name type="scientific">Daucus carota subsp. sativus</name>
    <name type="common">Carrot</name>
    <dbReference type="NCBI Taxonomy" id="79200"/>
    <lineage>
        <taxon>Eukaryota</taxon>
        <taxon>Viridiplantae</taxon>
        <taxon>Streptophyta</taxon>
        <taxon>Embryophyta</taxon>
        <taxon>Tracheophyta</taxon>
        <taxon>Spermatophyta</taxon>
        <taxon>Magnoliopsida</taxon>
        <taxon>eudicotyledons</taxon>
        <taxon>Gunneridae</taxon>
        <taxon>Pentapetalae</taxon>
        <taxon>asterids</taxon>
        <taxon>campanulids</taxon>
        <taxon>Apiales</taxon>
        <taxon>Apiaceae</taxon>
        <taxon>Apioideae</taxon>
        <taxon>Scandiceae</taxon>
        <taxon>Daucinae</taxon>
        <taxon>Daucus</taxon>
        <taxon>Daucus sect. Daucus</taxon>
    </lineage>
</organism>
<protein>
    <recommendedName>
        <fullName evidence="6">Choline transporter-like protein</fullName>
    </recommendedName>
</protein>
<keyword evidence="9" id="KW-1185">Reference proteome</keyword>